<evidence type="ECO:0000313" key="1">
    <source>
        <dbReference type="EMBL" id="GMH90191.1"/>
    </source>
</evidence>
<organism evidence="1 2">
    <name type="scientific">Triparma laevis f. inornata</name>
    <dbReference type="NCBI Taxonomy" id="1714386"/>
    <lineage>
        <taxon>Eukaryota</taxon>
        <taxon>Sar</taxon>
        <taxon>Stramenopiles</taxon>
        <taxon>Ochrophyta</taxon>
        <taxon>Bolidophyceae</taxon>
        <taxon>Parmales</taxon>
        <taxon>Triparmaceae</taxon>
        <taxon>Triparma</taxon>
    </lineage>
</organism>
<dbReference type="EMBL" id="BLQM01000444">
    <property type="protein sequence ID" value="GMH90191.1"/>
    <property type="molecule type" value="Genomic_DNA"/>
</dbReference>
<evidence type="ECO:0000313" key="2">
    <source>
        <dbReference type="Proteomes" id="UP001162640"/>
    </source>
</evidence>
<comment type="caution">
    <text evidence="1">The sequence shown here is derived from an EMBL/GenBank/DDBJ whole genome shotgun (WGS) entry which is preliminary data.</text>
</comment>
<sequence>MPSSKKSKSKGHANDVERKVFYMSPETYIGEGGSGKPEGGTGKKLEGEKTAVIDIAKAEANEDGEFDVEVDFTGSIASFCERLSSTEEECDALASAKTRANPCPKSYQSSH</sequence>
<accession>A0A9W7BFL8</accession>
<name>A0A9W7BFL8_9STRA</name>
<dbReference type="Proteomes" id="UP001162640">
    <property type="component" value="Unassembled WGS sequence"/>
</dbReference>
<reference evidence="2" key="1">
    <citation type="journal article" date="2023" name="Commun. Biol.">
        <title>Genome analysis of Parmales, the sister group of diatoms, reveals the evolutionary specialization of diatoms from phago-mixotrophs to photoautotrophs.</title>
        <authorList>
            <person name="Ban H."/>
            <person name="Sato S."/>
            <person name="Yoshikawa S."/>
            <person name="Yamada K."/>
            <person name="Nakamura Y."/>
            <person name="Ichinomiya M."/>
            <person name="Sato N."/>
            <person name="Blanc-Mathieu R."/>
            <person name="Endo H."/>
            <person name="Kuwata A."/>
            <person name="Ogata H."/>
        </authorList>
    </citation>
    <scope>NUCLEOTIDE SEQUENCE [LARGE SCALE GENOMIC DNA]</scope>
</reference>
<protein>
    <submittedName>
        <fullName evidence="1">Uncharacterized protein</fullName>
    </submittedName>
</protein>
<gene>
    <name evidence="1" type="ORF">TL16_g11691</name>
</gene>
<dbReference type="AlphaFoldDB" id="A0A9W7BFL8"/>
<proteinExistence type="predicted"/>